<accession>A0A0F9BTP0</accession>
<dbReference type="AlphaFoldDB" id="A0A0F9BTP0"/>
<organism evidence="1">
    <name type="scientific">marine sediment metagenome</name>
    <dbReference type="NCBI Taxonomy" id="412755"/>
    <lineage>
        <taxon>unclassified sequences</taxon>
        <taxon>metagenomes</taxon>
        <taxon>ecological metagenomes</taxon>
    </lineage>
</organism>
<reference evidence="1" key="1">
    <citation type="journal article" date="2015" name="Nature">
        <title>Complex archaea that bridge the gap between prokaryotes and eukaryotes.</title>
        <authorList>
            <person name="Spang A."/>
            <person name="Saw J.H."/>
            <person name="Jorgensen S.L."/>
            <person name="Zaremba-Niedzwiedzka K."/>
            <person name="Martijn J."/>
            <person name="Lind A.E."/>
            <person name="van Eijk R."/>
            <person name="Schleper C."/>
            <person name="Guy L."/>
            <person name="Ettema T.J."/>
        </authorList>
    </citation>
    <scope>NUCLEOTIDE SEQUENCE</scope>
</reference>
<comment type="caution">
    <text evidence="1">The sequence shown here is derived from an EMBL/GenBank/DDBJ whole genome shotgun (WGS) entry which is preliminary data.</text>
</comment>
<gene>
    <name evidence="1" type="ORF">LCGC14_2689400</name>
</gene>
<proteinExistence type="predicted"/>
<dbReference type="EMBL" id="LAZR01047626">
    <property type="protein sequence ID" value="KKK93784.1"/>
    <property type="molecule type" value="Genomic_DNA"/>
</dbReference>
<sequence>MKETGQKSDAFFSYLGCRKWHQYLRVWLARKILRSLAKEGIGYWAKLGKN</sequence>
<name>A0A0F9BTP0_9ZZZZ</name>
<protein>
    <submittedName>
        <fullName evidence="1">Uncharacterized protein</fullName>
    </submittedName>
</protein>
<evidence type="ECO:0000313" key="1">
    <source>
        <dbReference type="EMBL" id="KKK93784.1"/>
    </source>
</evidence>